<evidence type="ECO:0000313" key="6">
    <source>
        <dbReference type="EMBL" id="KAG2862036.1"/>
    </source>
</evidence>
<dbReference type="AlphaFoldDB" id="A0A8T0ZHK8"/>
<dbReference type="EMBL" id="RCMV01003796">
    <property type="protein sequence ID" value="KAG3197389.1"/>
    <property type="molecule type" value="Genomic_DNA"/>
</dbReference>
<evidence type="ECO:0000256" key="3">
    <source>
        <dbReference type="ARBA" id="ARBA00022525"/>
    </source>
</evidence>
<reference evidence="6" key="1">
    <citation type="submission" date="2018-10" db="EMBL/GenBank/DDBJ databases">
        <title>Effector identification in a new, highly contiguous assembly of the strawberry crown rot pathogen Phytophthora cactorum.</title>
        <authorList>
            <person name="Armitage A.D."/>
            <person name="Nellist C.F."/>
            <person name="Bates H."/>
            <person name="Vickerstaff R.J."/>
            <person name="Harrison R.J."/>
        </authorList>
    </citation>
    <scope>NUCLEOTIDE SEQUENCE</scope>
    <source>
        <strain evidence="5">15-7</strain>
        <strain evidence="6">4032</strain>
        <strain evidence="7">4040</strain>
        <strain evidence="8">P415</strain>
        <strain evidence="9">P421</strain>
    </source>
</reference>
<dbReference type="Proteomes" id="UP000760860">
    <property type="component" value="Unassembled WGS sequence"/>
</dbReference>
<comment type="caution">
    <text evidence="6">The sequence shown here is derived from an EMBL/GenBank/DDBJ whole genome shotgun (WGS) entry which is preliminary data.</text>
</comment>
<dbReference type="EMBL" id="RCMK01004627">
    <property type="protein sequence ID" value="KAG2871072.1"/>
    <property type="molecule type" value="Genomic_DNA"/>
</dbReference>
<dbReference type="Pfam" id="PF20147">
    <property type="entry name" value="Crinkler"/>
    <property type="match status" value="1"/>
</dbReference>
<feature type="non-terminal residue" evidence="6">
    <location>
        <position position="97"/>
    </location>
</feature>
<evidence type="ECO:0000313" key="8">
    <source>
        <dbReference type="EMBL" id="KAG2946195.1"/>
    </source>
</evidence>
<dbReference type="GO" id="GO:0043657">
    <property type="term" value="C:host cell"/>
    <property type="evidence" value="ECO:0007669"/>
    <property type="project" value="UniProtKB-SubCell"/>
</dbReference>
<evidence type="ECO:0000313" key="9">
    <source>
        <dbReference type="EMBL" id="KAG3197389.1"/>
    </source>
</evidence>
<evidence type="ECO:0000259" key="4">
    <source>
        <dbReference type="Pfam" id="PF20147"/>
    </source>
</evidence>
<dbReference type="EMBL" id="RCMG01003416">
    <property type="protein sequence ID" value="KAG2800989.1"/>
    <property type="molecule type" value="Genomic_DNA"/>
</dbReference>
<dbReference type="Proteomes" id="UP000736787">
    <property type="component" value="Unassembled WGS sequence"/>
</dbReference>
<dbReference type="EMBL" id="RCMI01005405">
    <property type="protein sequence ID" value="KAG2862036.1"/>
    <property type="molecule type" value="Genomic_DNA"/>
</dbReference>
<gene>
    <name evidence="5" type="ORF">PC113_g24649</name>
    <name evidence="6" type="ORF">PC115_g25655</name>
    <name evidence="7" type="ORF">PC117_g28341</name>
    <name evidence="8" type="ORF">PC118_g25681</name>
    <name evidence="9" type="ORF">PC129_g24533</name>
</gene>
<dbReference type="Proteomes" id="UP000735874">
    <property type="component" value="Unassembled WGS sequence"/>
</dbReference>
<dbReference type="VEuPathDB" id="FungiDB:PC110_g23581"/>
<protein>
    <recommendedName>
        <fullName evidence="4">Crinkler effector protein N-terminal domain-containing protein</fullName>
    </recommendedName>
</protein>
<sequence length="97" mass="10267">MVQLFCAIVGEAGSAFEVKIDDAESVSALKEAIAGKLKYTGRADKLQLFLAKKGNGGWLSSKHPDVISMRNGSIPEQVGTLMVVEVDPADEIGDVFG</sequence>
<keyword evidence="3" id="KW-0964">Secreted</keyword>
<accession>A0A8T0ZHK8</accession>
<name>A0A8T0ZHK8_9STRA</name>
<evidence type="ECO:0000313" key="7">
    <source>
        <dbReference type="EMBL" id="KAG2871072.1"/>
    </source>
</evidence>
<dbReference type="EMBL" id="RCML01004820">
    <property type="protein sequence ID" value="KAG2946195.1"/>
    <property type="molecule type" value="Genomic_DNA"/>
</dbReference>
<dbReference type="Proteomes" id="UP000697107">
    <property type="component" value="Unassembled WGS sequence"/>
</dbReference>
<proteinExistence type="predicted"/>
<evidence type="ECO:0000256" key="1">
    <source>
        <dbReference type="ARBA" id="ARBA00004340"/>
    </source>
</evidence>
<evidence type="ECO:0000313" key="10">
    <source>
        <dbReference type="Proteomes" id="UP000774804"/>
    </source>
</evidence>
<evidence type="ECO:0000313" key="5">
    <source>
        <dbReference type="EMBL" id="KAG2800989.1"/>
    </source>
</evidence>
<evidence type="ECO:0000256" key="2">
    <source>
        <dbReference type="ARBA" id="ARBA00004613"/>
    </source>
</evidence>
<comment type="subcellular location">
    <subcellularLocation>
        <location evidence="1">Host cell</location>
    </subcellularLocation>
    <subcellularLocation>
        <location evidence="2">Secreted</location>
    </subcellularLocation>
</comment>
<feature type="domain" description="Crinkler effector protein N-terminal" evidence="4">
    <location>
        <begin position="2"/>
        <end position="69"/>
    </location>
</feature>
<dbReference type="InterPro" id="IPR045379">
    <property type="entry name" value="Crinkler_N"/>
</dbReference>
<dbReference type="GO" id="GO:0005576">
    <property type="term" value="C:extracellular region"/>
    <property type="evidence" value="ECO:0007669"/>
    <property type="project" value="UniProtKB-SubCell"/>
</dbReference>
<dbReference type="Proteomes" id="UP000774804">
    <property type="component" value="Unassembled WGS sequence"/>
</dbReference>
<organism evidence="6 10">
    <name type="scientific">Phytophthora cactorum</name>
    <dbReference type="NCBI Taxonomy" id="29920"/>
    <lineage>
        <taxon>Eukaryota</taxon>
        <taxon>Sar</taxon>
        <taxon>Stramenopiles</taxon>
        <taxon>Oomycota</taxon>
        <taxon>Peronosporomycetes</taxon>
        <taxon>Peronosporales</taxon>
        <taxon>Peronosporaceae</taxon>
        <taxon>Phytophthora</taxon>
    </lineage>
</organism>